<dbReference type="NCBIfam" id="TIGR02285">
    <property type="entry name" value="TIGR02285 family protein"/>
    <property type="match status" value="1"/>
</dbReference>
<reference evidence="2 3" key="1">
    <citation type="journal article" date="2019" name="Syst. Appl. Microbiol.">
        <title>New species of pathogenic Pseudomonas isolated from citrus in Tunisia: Proposal of Pseudomonas kairouanensis sp. nov. and Pseudomonas nabeulensis sp. nov.</title>
        <authorList>
            <person name="Oueslati M."/>
            <person name="Mulet M."/>
            <person name="Gomila M."/>
            <person name="Berge O."/>
            <person name="Hajlaoui M.R."/>
            <person name="Lalucat J."/>
            <person name="Sadfi-Zouaoui N."/>
            <person name="Garcia-Valdes E."/>
        </authorList>
    </citation>
    <scope>NUCLEOTIDE SEQUENCE [LARGE SCALE GENOMIC DNA]</scope>
    <source>
        <strain evidence="2 3">KC12</strain>
    </source>
</reference>
<feature type="chain" id="PRO_5021207030" evidence="1">
    <location>
        <begin position="29"/>
        <end position="294"/>
    </location>
</feature>
<protein>
    <submittedName>
        <fullName evidence="2">TIGR02285 family protein</fullName>
    </submittedName>
</protein>
<dbReference type="OrthoDB" id="8480452at2"/>
<keyword evidence="1" id="KW-0732">Signal</keyword>
<dbReference type="Proteomes" id="UP000297391">
    <property type="component" value="Unassembled WGS sequence"/>
</dbReference>
<feature type="signal peptide" evidence="1">
    <location>
        <begin position="1"/>
        <end position="28"/>
    </location>
</feature>
<dbReference type="InterPro" id="IPR011972">
    <property type="entry name" value="CHP02285"/>
</dbReference>
<dbReference type="RefSeq" id="WP_135292040.1">
    <property type="nucleotide sequence ID" value="NZ_QUZU01000055.1"/>
</dbReference>
<evidence type="ECO:0000313" key="2">
    <source>
        <dbReference type="EMBL" id="TFY84782.1"/>
    </source>
</evidence>
<dbReference type="AlphaFoldDB" id="A0A4Z0ADD8"/>
<keyword evidence="3" id="KW-1185">Reference proteome</keyword>
<organism evidence="2 3">
    <name type="scientific">Pseudomonas kairouanensis</name>
    <dbReference type="NCBI Taxonomy" id="2293832"/>
    <lineage>
        <taxon>Bacteria</taxon>
        <taxon>Pseudomonadati</taxon>
        <taxon>Pseudomonadota</taxon>
        <taxon>Gammaproteobacteria</taxon>
        <taxon>Pseudomonadales</taxon>
        <taxon>Pseudomonadaceae</taxon>
        <taxon>Pseudomonas</taxon>
    </lineage>
</organism>
<proteinExistence type="predicted"/>
<gene>
    <name evidence="2" type="ORF">DYL59_27915</name>
</gene>
<name>A0A4Z0ADD8_9PSED</name>
<evidence type="ECO:0000256" key="1">
    <source>
        <dbReference type="SAM" id="SignalP"/>
    </source>
</evidence>
<comment type="caution">
    <text evidence="2">The sequence shown here is derived from an EMBL/GenBank/DDBJ whole genome shotgun (WGS) entry which is preliminary data.</text>
</comment>
<dbReference type="EMBL" id="QUZU01000055">
    <property type="protein sequence ID" value="TFY84782.1"/>
    <property type="molecule type" value="Genomic_DNA"/>
</dbReference>
<accession>A0A4Z0ADD8</accession>
<sequence>MTLRCKRWFMQLCLTAGLLAGGPTTAHAEDTLIWLLRDLPPLTIFEGPRKGQGALDQLLPILIEHLPEYRHQVLHVNRARGTQMLREPSFTCDPSLLWTRDRAKYVVFSSQAFVVASNGVTLRRNQQDAMAPYISEGRFDLQAFVDAHKARVGAIAERSYGPIIDEQLKQADAHKLALHYGNDALGSLLQMQRLGRLEAVLGYWPEIRYHAMQQGIAADDLSFYPIKGSAPYQRTHIGCSDTAQGRQAIERIDQVLREIPLEQVQQSYASWLDPVMREHYLQDNPSFFQDSPQP</sequence>
<evidence type="ECO:0000313" key="3">
    <source>
        <dbReference type="Proteomes" id="UP000297391"/>
    </source>
</evidence>
<dbReference type="SUPFAM" id="SSF53850">
    <property type="entry name" value="Periplasmic binding protein-like II"/>
    <property type="match status" value="1"/>
</dbReference>